<dbReference type="Gene3D" id="3.40.390.10">
    <property type="entry name" value="Collagenase (Catalytic Domain)"/>
    <property type="match status" value="1"/>
</dbReference>
<organism evidence="2 3">
    <name type="scientific">Zopfia rhizophila CBS 207.26</name>
    <dbReference type="NCBI Taxonomy" id="1314779"/>
    <lineage>
        <taxon>Eukaryota</taxon>
        <taxon>Fungi</taxon>
        <taxon>Dikarya</taxon>
        <taxon>Ascomycota</taxon>
        <taxon>Pezizomycotina</taxon>
        <taxon>Dothideomycetes</taxon>
        <taxon>Dothideomycetes incertae sedis</taxon>
        <taxon>Zopfiaceae</taxon>
        <taxon>Zopfia</taxon>
    </lineage>
</organism>
<keyword evidence="1" id="KW-0732">Signal</keyword>
<dbReference type="SUPFAM" id="SSF55486">
    <property type="entry name" value="Metalloproteases ('zincins'), catalytic domain"/>
    <property type="match status" value="1"/>
</dbReference>
<proteinExistence type="predicted"/>
<sequence>MHFTPELTTALLLTLTSLVHGSPLRTSANPNNVLKREFKPEILNCNDAQKKHITESLSQVTGLAVGAYGVLTDGDGWKTNKGYTHYFKNEDYDKVKAAYQQLMGNSPFAFKIRCAPESECVSGSFGFTDPTKEDFEGHGHTKGVRVINLCPPFFTDKRTTGPLPPANDEEGLKKYCEFKESKKLMDFECGGHTLLHEMSHLDSFGVAAGYPEVTHTPGGGEDFEYKYHGTVDWNNKGTAGNARTLKTSKAKNKPETWQNAESLAAAATEMGAMWRCDLSDIPI</sequence>
<evidence type="ECO:0000313" key="3">
    <source>
        <dbReference type="Proteomes" id="UP000800200"/>
    </source>
</evidence>
<reference evidence="2" key="1">
    <citation type="journal article" date="2020" name="Stud. Mycol.">
        <title>101 Dothideomycetes genomes: a test case for predicting lifestyles and emergence of pathogens.</title>
        <authorList>
            <person name="Haridas S."/>
            <person name="Albert R."/>
            <person name="Binder M."/>
            <person name="Bloem J."/>
            <person name="Labutti K."/>
            <person name="Salamov A."/>
            <person name="Andreopoulos B."/>
            <person name="Baker S."/>
            <person name="Barry K."/>
            <person name="Bills G."/>
            <person name="Bluhm B."/>
            <person name="Cannon C."/>
            <person name="Castanera R."/>
            <person name="Culley D."/>
            <person name="Daum C."/>
            <person name="Ezra D."/>
            <person name="Gonzalez J."/>
            <person name="Henrissat B."/>
            <person name="Kuo A."/>
            <person name="Liang C."/>
            <person name="Lipzen A."/>
            <person name="Lutzoni F."/>
            <person name="Magnuson J."/>
            <person name="Mondo S."/>
            <person name="Nolan M."/>
            <person name="Ohm R."/>
            <person name="Pangilinan J."/>
            <person name="Park H.-J."/>
            <person name="Ramirez L."/>
            <person name="Alfaro M."/>
            <person name="Sun H."/>
            <person name="Tritt A."/>
            <person name="Yoshinaga Y."/>
            <person name="Zwiers L.-H."/>
            <person name="Turgeon B."/>
            <person name="Goodwin S."/>
            <person name="Spatafora J."/>
            <person name="Crous P."/>
            <person name="Grigoriev I."/>
        </authorList>
    </citation>
    <scope>NUCLEOTIDE SEQUENCE</scope>
    <source>
        <strain evidence="2">CBS 207.26</strain>
    </source>
</reference>
<dbReference type="Proteomes" id="UP000800200">
    <property type="component" value="Unassembled WGS sequence"/>
</dbReference>
<dbReference type="OrthoDB" id="5381562at2759"/>
<feature type="chain" id="PRO_5025580775" description="Lysine-specific metallo-endopeptidase domain-containing protein" evidence="1">
    <location>
        <begin position="22"/>
        <end position="283"/>
    </location>
</feature>
<dbReference type="GO" id="GO:0008237">
    <property type="term" value="F:metallopeptidase activity"/>
    <property type="evidence" value="ECO:0007669"/>
    <property type="project" value="InterPro"/>
</dbReference>
<evidence type="ECO:0000256" key="1">
    <source>
        <dbReference type="SAM" id="SignalP"/>
    </source>
</evidence>
<protein>
    <recommendedName>
        <fullName evidence="4">Lysine-specific metallo-endopeptidase domain-containing protein</fullName>
    </recommendedName>
</protein>
<evidence type="ECO:0008006" key="4">
    <source>
        <dbReference type="Google" id="ProtNLM"/>
    </source>
</evidence>
<dbReference type="InterPro" id="IPR024079">
    <property type="entry name" value="MetalloPept_cat_dom_sf"/>
</dbReference>
<gene>
    <name evidence="2" type="ORF">K469DRAFT_701472</name>
</gene>
<keyword evidence="3" id="KW-1185">Reference proteome</keyword>
<dbReference type="EMBL" id="ML994725">
    <property type="protein sequence ID" value="KAF2175777.1"/>
    <property type="molecule type" value="Genomic_DNA"/>
</dbReference>
<accession>A0A6A6D8M0</accession>
<evidence type="ECO:0000313" key="2">
    <source>
        <dbReference type="EMBL" id="KAF2175777.1"/>
    </source>
</evidence>
<name>A0A6A6D8M0_9PEZI</name>
<dbReference type="AlphaFoldDB" id="A0A6A6D8M0"/>
<feature type="signal peptide" evidence="1">
    <location>
        <begin position="1"/>
        <end position="21"/>
    </location>
</feature>